<gene>
    <name evidence="2" type="primary">LOC142167893</name>
</gene>
<name>A0AC58SHF4_TOBAC</name>
<reference evidence="2" key="2">
    <citation type="submission" date="2025-08" db="UniProtKB">
        <authorList>
            <consortium name="RefSeq"/>
        </authorList>
    </citation>
    <scope>IDENTIFICATION</scope>
    <source>
        <tissue evidence="2">Leaf</tissue>
    </source>
</reference>
<organism evidence="1 2">
    <name type="scientific">Nicotiana tabacum</name>
    <name type="common">Common tobacco</name>
    <dbReference type="NCBI Taxonomy" id="4097"/>
    <lineage>
        <taxon>Eukaryota</taxon>
        <taxon>Viridiplantae</taxon>
        <taxon>Streptophyta</taxon>
        <taxon>Embryophyta</taxon>
        <taxon>Tracheophyta</taxon>
        <taxon>Spermatophyta</taxon>
        <taxon>Magnoliopsida</taxon>
        <taxon>eudicotyledons</taxon>
        <taxon>Gunneridae</taxon>
        <taxon>Pentapetalae</taxon>
        <taxon>asterids</taxon>
        <taxon>lamiids</taxon>
        <taxon>Solanales</taxon>
        <taxon>Solanaceae</taxon>
        <taxon>Nicotianoideae</taxon>
        <taxon>Nicotianeae</taxon>
        <taxon>Nicotiana</taxon>
    </lineage>
</organism>
<protein>
    <submittedName>
        <fullName evidence="2">Uncharacterized protein LOC142167893 isoform X1</fullName>
    </submittedName>
</protein>
<evidence type="ECO:0000313" key="1">
    <source>
        <dbReference type="Proteomes" id="UP000790787"/>
    </source>
</evidence>
<evidence type="ECO:0000313" key="2">
    <source>
        <dbReference type="RefSeq" id="XP_075084407.1"/>
    </source>
</evidence>
<dbReference type="Proteomes" id="UP000790787">
    <property type="component" value="Chromosome 13"/>
</dbReference>
<keyword evidence="1" id="KW-1185">Reference proteome</keyword>
<dbReference type="RefSeq" id="XP_075084407.1">
    <property type="nucleotide sequence ID" value="XM_075228306.1"/>
</dbReference>
<accession>A0AC58SHF4</accession>
<reference evidence="1" key="1">
    <citation type="journal article" date="2014" name="Nat. Commun.">
        <title>The tobacco genome sequence and its comparison with those of tomato and potato.</title>
        <authorList>
            <person name="Sierro N."/>
            <person name="Battey J.N."/>
            <person name="Ouadi S."/>
            <person name="Bakaher N."/>
            <person name="Bovet L."/>
            <person name="Willig A."/>
            <person name="Goepfert S."/>
            <person name="Peitsch M.C."/>
            <person name="Ivanov N.V."/>
        </authorList>
    </citation>
    <scope>NUCLEOTIDE SEQUENCE [LARGE SCALE GENOMIC DNA]</scope>
</reference>
<sequence length="160" mass="19460">MNVGETFLLFFIINKLQEAKKQNRKPLKPFCLYILTIHLLLSGHFILLRFVDFKKKKKKKKMEKYFGNAYRGDPGVPHADPERFVNIWIGSAAFSALTFINPYMWTLSNQYNWHDKAMLFEQHHWKKALKKNKDYEFKWNQYMDKEARDSYYFNWPVYFP</sequence>
<proteinExistence type="predicted"/>